<comment type="caution">
    <text evidence="10">The sequence shown here is derived from an EMBL/GenBank/DDBJ whole genome shotgun (WGS) entry which is preliminary data.</text>
</comment>
<keyword evidence="6 8" id="KW-1133">Transmembrane helix</keyword>
<gene>
    <name evidence="10" type="ORF">EQG79_23610</name>
</gene>
<reference evidence="10 11" key="1">
    <citation type="submission" date="2019-01" db="EMBL/GenBank/DDBJ databases">
        <title>Spirosoma flava sp. nov., a propanil-degrading bacterium isolated from herbicide-contaminated soil.</title>
        <authorList>
            <person name="Zhang L."/>
            <person name="Jiang J.-D."/>
        </authorList>
    </citation>
    <scope>NUCLEOTIDE SEQUENCE [LARGE SCALE GENOMIC DNA]</scope>
    <source>
        <strain evidence="10 11">TY50</strain>
    </source>
</reference>
<keyword evidence="2" id="KW-0328">Glycosyltransferase</keyword>
<accession>A0A4Q2UEM0</accession>
<evidence type="ECO:0000313" key="10">
    <source>
        <dbReference type="EMBL" id="RYC67693.1"/>
    </source>
</evidence>
<keyword evidence="4 8" id="KW-0812">Transmembrane</keyword>
<dbReference type="GO" id="GO:0005886">
    <property type="term" value="C:plasma membrane"/>
    <property type="evidence" value="ECO:0007669"/>
    <property type="project" value="TreeGrafter"/>
</dbReference>
<keyword evidence="3 10" id="KW-0808">Transferase</keyword>
<sequence>MTYLSVIVPIYNESKSIPILFDTLESAIGQYDYEIIAVNDGSKDDSLDQLRAVCTRNPRVKAINFKRNFGQTAAINAGIQHASGEVIVLIDSDLENDPNDIPNLIARLDEGYDVVSGWRQNRWKNEFLTRKLPSMTANKLISSISGVRLHDYGCTLKAYRREVIKDVTLYGQMHRFIPVYCAWQGGRVTEQPVNYQPRRFGKSNYGIFRTYKVLLDLVLIKFLEKYMQRPIHFFGGAGILAFLVAFVATLLATYFKITGEKDLVETPLPTIASMFFIVGIQLILMGVMAEILMRTYYESQHKTTYTVKELINFDAPEEAYTGRSDAQSERVRVR</sequence>
<feature type="transmembrane region" description="Helical" evidence="8">
    <location>
        <begin position="271"/>
        <end position="292"/>
    </location>
</feature>
<dbReference type="PANTHER" id="PTHR48090">
    <property type="entry name" value="UNDECAPRENYL-PHOSPHATE 4-DEOXY-4-FORMAMIDO-L-ARABINOSE TRANSFERASE-RELATED"/>
    <property type="match status" value="1"/>
</dbReference>
<dbReference type="InterPro" id="IPR001173">
    <property type="entry name" value="Glyco_trans_2-like"/>
</dbReference>
<dbReference type="GO" id="GO:0009103">
    <property type="term" value="P:lipopolysaccharide biosynthetic process"/>
    <property type="evidence" value="ECO:0007669"/>
    <property type="project" value="UniProtKB-KW"/>
</dbReference>
<feature type="domain" description="Glycosyltransferase 2-like" evidence="9">
    <location>
        <begin position="5"/>
        <end position="167"/>
    </location>
</feature>
<dbReference type="Gene3D" id="3.90.550.10">
    <property type="entry name" value="Spore Coat Polysaccharide Biosynthesis Protein SpsA, Chain A"/>
    <property type="match status" value="1"/>
</dbReference>
<feature type="transmembrane region" description="Helical" evidence="8">
    <location>
        <begin position="231"/>
        <end position="251"/>
    </location>
</feature>
<protein>
    <submittedName>
        <fullName evidence="10">Glycosyltransferase</fullName>
    </submittedName>
</protein>
<dbReference type="EMBL" id="SBLB01000007">
    <property type="protein sequence ID" value="RYC67693.1"/>
    <property type="molecule type" value="Genomic_DNA"/>
</dbReference>
<evidence type="ECO:0000256" key="7">
    <source>
        <dbReference type="ARBA" id="ARBA00023136"/>
    </source>
</evidence>
<evidence type="ECO:0000256" key="8">
    <source>
        <dbReference type="SAM" id="Phobius"/>
    </source>
</evidence>
<evidence type="ECO:0000259" key="9">
    <source>
        <dbReference type="Pfam" id="PF00535"/>
    </source>
</evidence>
<dbReference type="GO" id="GO:0016757">
    <property type="term" value="F:glycosyltransferase activity"/>
    <property type="evidence" value="ECO:0007669"/>
    <property type="project" value="UniProtKB-KW"/>
</dbReference>
<organism evidence="10 11">
    <name type="scientific">Spirosoma sordidisoli</name>
    <dbReference type="NCBI Taxonomy" id="2502893"/>
    <lineage>
        <taxon>Bacteria</taxon>
        <taxon>Pseudomonadati</taxon>
        <taxon>Bacteroidota</taxon>
        <taxon>Cytophagia</taxon>
        <taxon>Cytophagales</taxon>
        <taxon>Cytophagaceae</taxon>
        <taxon>Spirosoma</taxon>
    </lineage>
</organism>
<proteinExistence type="predicted"/>
<evidence type="ECO:0000256" key="3">
    <source>
        <dbReference type="ARBA" id="ARBA00022679"/>
    </source>
</evidence>
<evidence type="ECO:0000256" key="1">
    <source>
        <dbReference type="ARBA" id="ARBA00022475"/>
    </source>
</evidence>
<dbReference type="Proteomes" id="UP000290407">
    <property type="component" value="Unassembled WGS sequence"/>
</dbReference>
<evidence type="ECO:0000256" key="6">
    <source>
        <dbReference type="ARBA" id="ARBA00022989"/>
    </source>
</evidence>
<dbReference type="RefSeq" id="WP_129604732.1">
    <property type="nucleotide sequence ID" value="NZ_SBLB01000007.1"/>
</dbReference>
<evidence type="ECO:0000313" key="11">
    <source>
        <dbReference type="Proteomes" id="UP000290407"/>
    </source>
</evidence>
<keyword evidence="7 8" id="KW-0472">Membrane</keyword>
<evidence type="ECO:0000256" key="5">
    <source>
        <dbReference type="ARBA" id="ARBA00022985"/>
    </source>
</evidence>
<keyword evidence="5" id="KW-0448">Lipopolysaccharide biosynthesis</keyword>
<dbReference type="Pfam" id="PF00535">
    <property type="entry name" value="Glycos_transf_2"/>
    <property type="match status" value="1"/>
</dbReference>
<dbReference type="InterPro" id="IPR050256">
    <property type="entry name" value="Glycosyltransferase_2"/>
</dbReference>
<dbReference type="SUPFAM" id="SSF53448">
    <property type="entry name" value="Nucleotide-diphospho-sugar transferases"/>
    <property type="match status" value="1"/>
</dbReference>
<dbReference type="InterPro" id="IPR029044">
    <property type="entry name" value="Nucleotide-diphossugar_trans"/>
</dbReference>
<evidence type="ECO:0000256" key="2">
    <source>
        <dbReference type="ARBA" id="ARBA00022676"/>
    </source>
</evidence>
<dbReference type="PANTHER" id="PTHR48090:SF3">
    <property type="entry name" value="UNDECAPRENYL-PHOSPHATE 4-DEOXY-4-FORMAMIDO-L-ARABINOSE TRANSFERASE"/>
    <property type="match status" value="1"/>
</dbReference>
<dbReference type="CDD" id="cd04187">
    <property type="entry name" value="DPM1_like_bac"/>
    <property type="match status" value="1"/>
</dbReference>
<dbReference type="AlphaFoldDB" id="A0A4Q2UEM0"/>
<keyword evidence="1" id="KW-1003">Cell membrane</keyword>
<evidence type="ECO:0000256" key="4">
    <source>
        <dbReference type="ARBA" id="ARBA00022692"/>
    </source>
</evidence>
<keyword evidence="11" id="KW-1185">Reference proteome</keyword>
<name>A0A4Q2UEM0_9BACT</name>